<evidence type="ECO:0000313" key="2">
    <source>
        <dbReference type="Proteomes" id="UP001140979"/>
    </source>
</evidence>
<protein>
    <submittedName>
        <fullName evidence="1">Uncharacterized protein</fullName>
    </submittedName>
</protein>
<proteinExistence type="predicted"/>
<comment type="caution">
    <text evidence="1">The sequence shown here is derived from an EMBL/GenBank/DDBJ whole genome shotgun (WGS) entry which is preliminary data.</text>
</comment>
<dbReference type="AlphaFoldDB" id="A0A9X4EX57"/>
<accession>A0A9X4EX57</accession>
<organism evidence="1 2">
    <name type="scientific">Vibrio aestuarianus</name>
    <dbReference type="NCBI Taxonomy" id="28171"/>
    <lineage>
        <taxon>Bacteria</taxon>
        <taxon>Pseudomonadati</taxon>
        <taxon>Pseudomonadota</taxon>
        <taxon>Gammaproteobacteria</taxon>
        <taxon>Vibrionales</taxon>
        <taxon>Vibrionaceae</taxon>
        <taxon>Vibrio</taxon>
    </lineage>
</organism>
<dbReference type="Proteomes" id="UP001140979">
    <property type="component" value="Unassembled WGS sequence"/>
</dbReference>
<dbReference type="EMBL" id="JAKNBA010000049">
    <property type="protein sequence ID" value="MDE1244012.1"/>
    <property type="molecule type" value="Genomic_DNA"/>
</dbReference>
<evidence type="ECO:0000313" key="1">
    <source>
        <dbReference type="EMBL" id="MDE1244012.1"/>
    </source>
</evidence>
<dbReference type="RefSeq" id="WP_171981695.1">
    <property type="nucleotide sequence ID" value="NZ_JAKNBA010000049.1"/>
</dbReference>
<name>A0A9X4EX57_9VIBR</name>
<gene>
    <name evidence="1" type="ORF">L9W94_18085</name>
</gene>
<sequence>MAVRKSSSKAIGEQRADAVKEWLSSEPEIPLYQGRANQAEIGRMFNITKSTWGSNPKLKELWHNIQIEAAKQVGSMSDPKACTTEYSSDTRDLLKEKDQLIGWLRRELIRAEARIEVLQLESATEEFLIETGRYVPRENIDHDHPLSSSNEKE</sequence>
<reference evidence="1" key="1">
    <citation type="submission" date="2022-02" db="EMBL/GenBank/DDBJ databases">
        <title>Emergence and expansion in Europe of a Vibrio aestuarianus clonal complex pathogenic for oysters.</title>
        <authorList>
            <person name="Mesnil A."/>
            <person name="Travers M.-A."/>
        </authorList>
    </citation>
    <scope>NUCLEOTIDE SEQUENCE</scope>
    <source>
        <strain evidence="1">19_064_11T1</strain>
    </source>
</reference>